<protein>
    <submittedName>
        <fullName evidence="3">Response regulator transcription factor</fullName>
    </submittedName>
</protein>
<evidence type="ECO:0000313" key="4">
    <source>
        <dbReference type="Proteomes" id="UP001597083"/>
    </source>
</evidence>
<dbReference type="EMBL" id="JBHTIR010000855">
    <property type="protein sequence ID" value="MFD0851867.1"/>
    <property type="molecule type" value="Genomic_DNA"/>
</dbReference>
<name>A0ABW3CE76_9ACTN</name>
<keyword evidence="4" id="KW-1185">Reference proteome</keyword>
<dbReference type="Gene3D" id="3.40.50.2300">
    <property type="match status" value="1"/>
</dbReference>
<dbReference type="PROSITE" id="PS50110">
    <property type="entry name" value="RESPONSE_REGULATORY"/>
    <property type="match status" value="1"/>
</dbReference>
<evidence type="ECO:0000259" key="2">
    <source>
        <dbReference type="PROSITE" id="PS50110"/>
    </source>
</evidence>
<dbReference type="SUPFAM" id="SSF52172">
    <property type="entry name" value="CheY-like"/>
    <property type="match status" value="1"/>
</dbReference>
<organism evidence="3 4">
    <name type="scientific">Actinomadura adrarensis</name>
    <dbReference type="NCBI Taxonomy" id="1819600"/>
    <lineage>
        <taxon>Bacteria</taxon>
        <taxon>Bacillati</taxon>
        <taxon>Actinomycetota</taxon>
        <taxon>Actinomycetes</taxon>
        <taxon>Streptosporangiales</taxon>
        <taxon>Thermomonosporaceae</taxon>
        <taxon>Actinomadura</taxon>
    </lineage>
</organism>
<dbReference type="Pfam" id="PF00072">
    <property type="entry name" value="Response_reg"/>
    <property type="match status" value="1"/>
</dbReference>
<dbReference type="InterPro" id="IPR011006">
    <property type="entry name" value="CheY-like_superfamily"/>
</dbReference>
<evidence type="ECO:0000256" key="1">
    <source>
        <dbReference type="PROSITE-ProRule" id="PRU00169"/>
    </source>
</evidence>
<feature type="domain" description="Response regulatory" evidence="2">
    <location>
        <begin position="4"/>
        <end position="54"/>
    </location>
</feature>
<gene>
    <name evidence="3" type="ORF">ACFQ07_06525</name>
</gene>
<comment type="caution">
    <text evidence="1">Lacks conserved residue(s) required for the propagation of feature annotation.</text>
</comment>
<proteinExistence type="predicted"/>
<comment type="caution">
    <text evidence="3">The sequence shown here is derived from an EMBL/GenBank/DDBJ whole genome shotgun (WGS) entry which is preliminary data.</text>
</comment>
<reference evidence="4" key="1">
    <citation type="journal article" date="2019" name="Int. J. Syst. Evol. Microbiol.">
        <title>The Global Catalogue of Microorganisms (GCM) 10K type strain sequencing project: providing services to taxonomists for standard genome sequencing and annotation.</title>
        <authorList>
            <consortium name="The Broad Institute Genomics Platform"/>
            <consortium name="The Broad Institute Genome Sequencing Center for Infectious Disease"/>
            <person name="Wu L."/>
            <person name="Ma J."/>
        </authorList>
    </citation>
    <scope>NUCLEOTIDE SEQUENCE [LARGE SCALE GENOMIC DNA]</scope>
    <source>
        <strain evidence="4">JCM 31696</strain>
    </source>
</reference>
<sequence length="54" mass="5808">MTIKVLLADDQALVRAGFRALLGRAKTLDVVGEAVSGDDAVEQAERLRPDVILM</sequence>
<evidence type="ECO:0000313" key="3">
    <source>
        <dbReference type="EMBL" id="MFD0851867.1"/>
    </source>
</evidence>
<dbReference type="InterPro" id="IPR001789">
    <property type="entry name" value="Sig_transdc_resp-reg_receiver"/>
</dbReference>
<feature type="non-terminal residue" evidence="3">
    <location>
        <position position="54"/>
    </location>
</feature>
<accession>A0ABW3CE76</accession>
<dbReference type="Proteomes" id="UP001597083">
    <property type="component" value="Unassembled WGS sequence"/>
</dbReference>